<name>A0AAD2D003_EUPCR</name>
<feature type="compositionally biased region" description="Polar residues" evidence="1">
    <location>
        <begin position="218"/>
        <end position="248"/>
    </location>
</feature>
<evidence type="ECO:0000256" key="1">
    <source>
        <dbReference type="SAM" id="MobiDB-lite"/>
    </source>
</evidence>
<feature type="region of interest" description="Disordered" evidence="1">
    <location>
        <begin position="214"/>
        <end position="307"/>
    </location>
</feature>
<accession>A0AAD2D003</accession>
<comment type="caution">
    <text evidence="2">The sequence shown here is derived from an EMBL/GenBank/DDBJ whole genome shotgun (WGS) entry which is preliminary data.</text>
</comment>
<keyword evidence="3" id="KW-1185">Reference proteome</keyword>
<evidence type="ECO:0000313" key="2">
    <source>
        <dbReference type="EMBL" id="CAI2375157.1"/>
    </source>
</evidence>
<gene>
    <name evidence="2" type="ORF">ECRASSUSDP1_LOCUS16517</name>
</gene>
<protein>
    <submittedName>
        <fullName evidence="2">Uncharacterized protein</fullName>
    </submittedName>
</protein>
<dbReference type="EMBL" id="CAMPGE010016612">
    <property type="protein sequence ID" value="CAI2375157.1"/>
    <property type="molecule type" value="Genomic_DNA"/>
</dbReference>
<dbReference type="AlphaFoldDB" id="A0AAD2D003"/>
<feature type="compositionally biased region" description="Basic and acidic residues" evidence="1">
    <location>
        <begin position="250"/>
        <end position="262"/>
    </location>
</feature>
<evidence type="ECO:0000313" key="3">
    <source>
        <dbReference type="Proteomes" id="UP001295684"/>
    </source>
</evidence>
<sequence>MEDIVRKNSARIRSELQEYKELLLETLKAKQGCDGIDSKDLVLGLKTKLMNIRKSYITSRQSLNDLKTLNSQRDKIDSKNLSLQSLLYEKHYLDKKIHVCKEYTTPALLKLPESKLTAALDQDALDKITSISSKISDDDHKSFLALEQAELSARKAKHKLYEDKLKQTEFQKERLIKRRKIIDEFSTSLKSLKVAGNEAKECFTDTKIEIKEEKKIETQSLEEPQEQPNSAKESDDASNAGSLSQNESNDQEKQVSKRQIHDSDEEEAPQAQVDQPEQPPIEAEGEDKASDKASEEESEPGEEKVIT</sequence>
<reference evidence="2" key="1">
    <citation type="submission" date="2023-07" db="EMBL/GenBank/DDBJ databases">
        <authorList>
            <consortium name="AG Swart"/>
            <person name="Singh M."/>
            <person name="Singh A."/>
            <person name="Seah K."/>
            <person name="Emmerich C."/>
        </authorList>
    </citation>
    <scope>NUCLEOTIDE SEQUENCE</scope>
    <source>
        <strain evidence="2">DP1</strain>
    </source>
</reference>
<dbReference type="Proteomes" id="UP001295684">
    <property type="component" value="Unassembled WGS sequence"/>
</dbReference>
<feature type="compositionally biased region" description="Basic and acidic residues" evidence="1">
    <location>
        <begin position="286"/>
        <end position="307"/>
    </location>
</feature>
<proteinExistence type="predicted"/>
<organism evidence="2 3">
    <name type="scientific">Euplotes crassus</name>
    <dbReference type="NCBI Taxonomy" id="5936"/>
    <lineage>
        <taxon>Eukaryota</taxon>
        <taxon>Sar</taxon>
        <taxon>Alveolata</taxon>
        <taxon>Ciliophora</taxon>
        <taxon>Intramacronucleata</taxon>
        <taxon>Spirotrichea</taxon>
        <taxon>Hypotrichia</taxon>
        <taxon>Euplotida</taxon>
        <taxon>Euplotidae</taxon>
        <taxon>Moneuplotes</taxon>
    </lineage>
</organism>